<proteinExistence type="predicted"/>
<dbReference type="InterPro" id="IPR007345">
    <property type="entry name" value="Polysacch_pyruvyl_Trfase"/>
</dbReference>
<sequence length="405" mass="46115">MKTFIVTGIQMRNKGSQAMFLSLCHTLKSLFKDCEVIGFANKYDSPEQYNFKLLPFDDYTRFALKYRLYNVPPLVSASTYVVGKLRKSGKWRGAVSEMESALRRADAILDASGYTLGSGWPKQSGRTLLQTIDLARRYKKKIILLPQSFGPFDWGEKDDAKFLEEVKRTLRYASKIYAREREGYECLTQLGLNNVELSADMVIRERMFPSASDILREHARREIEYPPDNSVGFIINQNVFRIGDAPAVLDLYARMIKELIDNGEKVCILNTSTADTNRVRDVLDKVTDRHKVDVITGEYSSPELIEIISRFKYVVASRYHSVVFAYRSGVPAVILGWASKYVDLALLFQQQDYVFDIRAASADQIMRKVSEMGANYKTESQRIKNCLENVQATSVVRQAMSALQG</sequence>
<dbReference type="PANTHER" id="PTHR36836:SF1">
    <property type="entry name" value="COLANIC ACID BIOSYNTHESIS PROTEIN WCAK"/>
    <property type="match status" value="1"/>
</dbReference>
<evidence type="ECO:0000259" key="1">
    <source>
        <dbReference type="Pfam" id="PF04230"/>
    </source>
</evidence>
<keyword evidence="3" id="KW-1185">Reference proteome</keyword>
<accession>A0A099FAY3</accession>
<dbReference type="PANTHER" id="PTHR36836">
    <property type="entry name" value="COLANIC ACID BIOSYNTHESIS PROTEIN WCAK"/>
    <property type="match status" value="1"/>
</dbReference>
<dbReference type="OrthoDB" id="6058856at2"/>
<protein>
    <recommendedName>
        <fullName evidence="1">Polysaccharide pyruvyl transferase domain-containing protein</fullName>
    </recommendedName>
</protein>
<dbReference type="STRING" id="690417.IC63_09170"/>
<reference evidence="2 3" key="2">
    <citation type="submission" date="2014-10" db="EMBL/GenBank/DDBJ databases">
        <title>Paracoccus sanguinis sp. nov., isolated from clinical specimens of New York State patients.</title>
        <authorList>
            <person name="Mingle L.A."/>
            <person name="Cole J.A."/>
            <person name="Lapierre P."/>
            <person name="Musser K.A."/>
        </authorList>
    </citation>
    <scope>NUCLEOTIDE SEQUENCE [LARGE SCALE GENOMIC DNA]</scope>
    <source>
        <strain evidence="2 3">HAMBI 3106</strain>
    </source>
</reference>
<dbReference type="EMBL" id="JRKS01000024">
    <property type="protein sequence ID" value="KGJ07227.1"/>
    <property type="molecule type" value="Genomic_DNA"/>
</dbReference>
<organism evidence="2 3">
    <name type="scientific">Paracoccus sphaerophysae</name>
    <dbReference type="NCBI Taxonomy" id="690417"/>
    <lineage>
        <taxon>Bacteria</taxon>
        <taxon>Pseudomonadati</taxon>
        <taxon>Pseudomonadota</taxon>
        <taxon>Alphaproteobacteria</taxon>
        <taxon>Rhodobacterales</taxon>
        <taxon>Paracoccaceae</taxon>
        <taxon>Paracoccus</taxon>
    </lineage>
</organism>
<dbReference type="Proteomes" id="UP000029917">
    <property type="component" value="Unassembled WGS sequence"/>
</dbReference>
<dbReference type="Pfam" id="PF04230">
    <property type="entry name" value="PS_pyruv_trans"/>
    <property type="match status" value="1"/>
</dbReference>
<evidence type="ECO:0000313" key="2">
    <source>
        <dbReference type="EMBL" id="KGJ07227.1"/>
    </source>
</evidence>
<reference evidence="2 3" key="1">
    <citation type="submission" date="2014-09" db="EMBL/GenBank/DDBJ databases">
        <authorList>
            <person name="McGinnis J.M."/>
            <person name="Wolfgang W.J."/>
        </authorList>
    </citation>
    <scope>NUCLEOTIDE SEQUENCE [LARGE SCALE GENOMIC DNA]</scope>
    <source>
        <strain evidence="2 3">HAMBI 3106</strain>
    </source>
</reference>
<dbReference type="RefSeq" id="WP_036719297.1">
    <property type="nucleotide sequence ID" value="NZ_JRKS01000024.1"/>
</dbReference>
<dbReference type="AlphaFoldDB" id="A0A099FAY3"/>
<feature type="domain" description="Polysaccharide pyruvyl transferase" evidence="1">
    <location>
        <begin position="13"/>
        <end position="338"/>
    </location>
</feature>
<comment type="caution">
    <text evidence="2">The sequence shown here is derived from an EMBL/GenBank/DDBJ whole genome shotgun (WGS) entry which is preliminary data.</text>
</comment>
<gene>
    <name evidence="2" type="ORF">IC63_09170</name>
</gene>
<name>A0A099FAY3_9RHOB</name>
<evidence type="ECO:0000313" key="3">
    <source>
        <dbReference type="Proteomes" id="UP000029917"/>
    </source>
</evidence>